<dbReference type="KEGG" id="sgn:SGRA_2311"/>
<dbReference type="EMBL" id="CP002831">
    <property type="protein sequence ID" value="AFC25040.1"/>
    <property type="molecule type" value="Genomic_DNA"/>
</dbReference>
<proteinExistence type="predicted"/>
<dbReference type="AlphaFoldDB" id="H6L456"/>
<protein>
    <submittedName>
        <fullName evidence="2">Uncharacterized protein</fullName>
    </submittedName>
</protein>
<feature type="region of interest" description="Disordered" evidence="1">
    <location>
        <begin position="80"/>
        <end position="117"/>
    </location>
</feature>
<evidence type="ECO:0000313" key="2">
    <source>
        <dbReference type="EMBL" id="AFC25040.1"/>
    </source>
</evidence>
<dbReference type="HOGENOM" id="CLU_2083211_0_0_10"/>
<dbReference type="Proteomes" id="UP000007519">
    <property type="component" value="Chromosome"/>
</dbReference>
<reference evidence="2 3" key="1">
    <citation type="journal article" date="2012" name="Stand. Genomic Sci.">
        <title>Complete genome sequencing and analysis of Saprospira grandis str. Lewin, a predatory marine bacterium.</title>
        <authorList>
            <person name="Saw J.H."/>
            <person name="Yuryev A."/>
            <person name="Kanbe M."/>
            <person name="Hou S."/>
            <person name="Young A.G."/>
            <person name="Aizawa S."/>
            <person name="Alam M."/>
        </authorList>
    </citation>
    <scope>NUCLEOTIDE SEQUENCE [LARGE SCALE GENOMIC DNA]</scope>
    <source>
        <strain evidence="2 3">Lewin</strain>
    </source>
</reference>
<evidence type="ECO:0000313" key="3">
    <source>
        <dbReference type="Proteomes" id="UP000007519"/>
    </source>
</evidence>
<evidence type="ECO:0000256" key="1">
    <source>
        <dbReference type="SAM" id="MobiDB-lite"/>
    </source>
</evidence>
<sequence length="117" mass="13035">MLRGSQVCSALRRLWRLGLAFGHPFTALGQGAFGPLASSWREQLQLKEDKSKALLFMRRPSEAQPSWAVVWPWPSDAQQCREAADRGRRPKGRANSELRSVAPARLGQRPSWAGGPK</sequence>
<organism evidence="2 3">
    <name type="scientific">Saprospira grandis (strain Lewin)</name>
    <dbReference type="NCBI Taxonomy" id="984262"/>
    <lineage>
        <taxon>Bacteria</taxon>
        <taxon>Pseudomonadati</taxon>
        <taxon>Bacteroidota</taxon>
        <taxon>Saprospiria</taxon>
        <taxon>Saprospirales</taxon>
        <taxon>Saprospiraceae</taxon>
        <taxon>Saprospira</taxon>
    </lineage>
</organism>
<accession>H6L456</accession>
<keyword evidence="3" id="KW-1185">Reference proteome</keyword>
<gene>
    <name evidence="2" type="ordered locus">SGRA_2311</name>
</gene>
<name>H6L456_SAPGL</name>